<feature type="region of interest" description="Disordered" evidence="26">
    <location>
        <begin position="1309"/>
        <end position="1329"/>
    </location>
</feature>
<dbReference type="InterPro" id="IPR011989">
    <property type="entry name" value="ARM-like"/>
</dbReference>
<keyword evidence="11" id="KW-0677">Repeat</keyword>
<dbReference type="SMART" id="SM00220">
    <property type="entry name" value="S_TKc"/>
    <property type="match status" value="1"/>
</dbReference>
<keyword evidence="14" id="KW-0418">Kinase</keyword>
<evidence type="ECO:0000256" key="10">
    <source>
        <dbReference type="ARBA" id="ARBA00022707"/>
    </source>
</evidence>
<dbReference type="GO" id="GO:0045324">
    <property type="term" value="P:late endosome to vacuole transport"/>
    <property type="evidence" value="ECO:0007669"/>
    <property type="project" value="InterPro"/>
</dbReference>
<dbReference type="PROSITE" id="PS50082">
    <property type="entry name" value="WD_REPEATS_2"/>
    <property type="match status" value="2"/>
</dbReference>
<feature type="repeat" description="WD" evidence="25">
    <location>
        <begin position="1328"/>
        <end position="1361"/>
    </location>
</feature>
<feature type="compositionally biased region" description="Polar residues" evidence="26">
    <location>
        <begin position="866"/>
        <end position="883"/>
    </location>
</feature>
<dbReference type="GO" id="GO:0034271">
    <property type="term" value="C:phosphatidylinositol 3-kinase complex, class III, type I"/>
    <property type="evidence" value="ECO:0007669"/>
    <property type="project" value="TreeGrafter"/>
</dbReference>
<dbReference type="InterPro" id="IPR001680">
    <property type="entry name" value="WD40_rpt"/>
</dbReference>
<feature type="compositionally biased region" description="Basic and acidic residues" evidence="26">
    <location>
        <begin position="1318"/>
        <end position="1329"/>
    </location>
</feature>
<dbReference type="InterPro" id="IPR021133">
    <property type="entry name" value="HEAT_type_2"/>
</dbReference>
<evidence type="ECO:0000256" key="9">
    <source>
        <dbReference type="ARBA" id="ARBA00022679"/>
    </source>
</evidence>
<accession>A0A9Q0XSM4</accession>
<evidence type="ECO:0000313" key="28">
    <source>
        <dbReference type="EMBL" id="KAJ7322546.1"/>
    </source>
</evidence>
<dbReference type="PANTHER" id="PTHR17583">
    <property type="entry name" value="PHOSPHOINOSITIDE 3-KINASE REGULATORY SUBUNIT 4"/>
    <property type="match status" value="1"/>
</dbReference>
<dbReference type="EMBL" id="JAPFRF010000009">
    <property type="protein sequence ID" value="KAJ7322546.1"/>
    <property type="molecule type" value="Genomic_DNA"/>
</dbReference>
<dbReference type="InterPro" id="IPR016024">
    <property type="entry name" value="ARM-type_fold"/>
</dbReference>
<dbReference type="GO" id="GO:0034272">
    <property type="term" value="C:phosphatidylinositol 3-kinase complex, class III, type II"/>
    <property type="evidence" value="ECO:0007669"/>
    <property type="project" value="TreeGrafter"/>
</dbReference>
<evidence type="ECO:0000256" key="25">
    <source>
        <dbReference type="PROSITE-ProRule" id="PRU00221"/>
    </source>
</evidence>
<keyword evidence="29" id="KW-1185">Reference proteome</keyword>
<evidence type="ECO:0000256" key="11">
    <source>
        <dbReference type="ARBA" id="ARBA00022737"/>
    </source>
</evidence>
<evidence type="ECO:0000256" key="7">
    <source>
        <dbReference type="ARBA" id="ARBA00022553"/>
    </source>
</evidence>
<evidence type="ECO:0000256" key="23">
    <source>
        <dbReference type="ARBA" id="ARBA00073019"/>
    </source>
</evidence>
<dbReference type="SUPFAM" id="SSF48371">
    <property type="entry name" value="ARM repeat"/>
    <property type="match status" value="1"/>
</dbReference>
<dbReference type="OrthoDB" id="242910at2759"/>
<evidence type="ECO:0000256" key="6">
    <source>
        <dbReference type="ARBA" id="ARBA00022527"/>
    </source>
</evidence>
<evidence type="ECO:0000256" key="15">
    <source>
        <dbReference type="ARBA" id="ARBA00022840"/>
    </source>
</evidence>
<dbReference type="FunFam" id="1.25.10.10:FF:000154">
    <property type="entry name" value="Phosphoinositide 3-kinase regulatory subunit 4"/>
    <property type="match status" value="1"/>
</dbReference>
<feature type="repeat" description="HEAT" evidence="24">
    <location>
        <begin position="462"/>
        <end position="492"/>
    </location>
</feature>
<keyword evidence="9" id="KW-0808">Transferase</keyword>
<evidence type="ECO:0000256" key="12">
    <source>
        <dbReference type="ARBA" id="ARBA00022741"/>
    </source>
</evidence>
<evidence type="ECO:0000256" key="3">
    <source>
        <dbReference type="ARBA" id="ARBA00004603"/>
    </source>
</evidence>
<dbReference type="PROSITE" id="PS50077">
    <property type="entry name" value="HEAT_REPEAT"/>
    <property type="match status" value="1"/>
</dbReference>
<dbReference type="InterPro" id="IPR036322">
    <property type="entry name" value="WD40_repeat_dom_sf"/>
</dbReference>
<comment type="cofactor">
    <cofactor evidence="1">
        <name>Mn(2+)</name>
        <dbReference type="ChEBI" id="CHEBI:29035"/>
    </cofactor>
</comment>
<dbReference type="Pfam" id="PF22956">
    <property type="entry name" value="VPS15-like_hel"/>
    <property type="match status" value="1"/>
</dbReference>
<keyword evidence="12" id="KW-0547">Nucleotide-binding</keyword>
<dbReference type="PANTHER" id="PTHR17583:SF0">
    <property type="entry name" value="PHOSPHOINOSITIDE 3-KINASE REGULATORY SUBUNIT 4"/>
    <property type="match status" value="1"/>
</dbReference>
<keyword evidence="18" id="KW-0968">Cytoplasmic vesicle</keyword>
<dbReference type="PROSITE" id="PS00108">
    <property type="entry name" value="PROTEIN_KINASE_ST"/>
    <property type="match status" value="1"/>
</dbReference>
<evidence type="ECO:0000256" key="4">
    <source>
        <dbReference type="ARBA" id="ARBA00004635"/>
    </source>
</evidence>
<dbReference type="GO" id="GO:0006623">
    <property type="term" value="P:protein targeting to vacuole"/>
    <property type="evidence" value="ECO:0007669"/>
    <property type="project" value="TreeGrafter"/>
</dbReference>
<keyword evidence="7" id="KW-0597">Phosphoprotein</keyword>
<dbReference type="GO" id="GO:0005776">
    <property type="term" value="C:autophagosome"/>
    <property type="evidence" value="ECO:0007669"/>
    <property type="project" value="UniProtKB-SubCell"/>
</dbReference>
<comment type="catalytic activity">
    <reaction evidence="19">
        <text>L-threonyl-[protein] + ATP = O-phospho-L-threonyl-[protein] + ADP + H(+)</text>
        <dbReference type="Rhea" id="RHEA:46608"/>
        <dbReference type="Rhea" id="RHEA-COMP:11060"/>
        <dbReference type="Rhea" id="RHEA-COMP:11605"/>
        <dbReference type="ChEBI" id="CHEBI:15378"/>
        <dbReference type="ChEBI" id="CHEBI:30013"/>
        <dbReference type="ChEBI" id="CHEBI:30616"/>
        <dbReference type="ChEBI" id="CHEBI:61977"/>
        <dbReference type="ChEBI" id="CHEBI:456216"/>
        <dbReference type="EC" id="2.7.11.1"/>
    </reaction>
</comment>
<evidence type="ECO:0000256" key="8">
    <source>
        <dbReference type="ARBA" id="ARBA00022574"/>
    </source>
</evidence>
<comment type="catalytic activity">
    <reaction evidence="20">
        <text>L-seryl-[protein] + ATP = O-phospho-L-seryl-[protein] + ADP + H(+)</text>
        <dbReference type="Rhea" id="RHEA:17989"/>
        <dbReference type="Rhea" id="RHEA-COMP:9863"/>
        <dbReference type="Rhea" id="RHEA-COMP:11604"/>
        <dbReference type="ChEBI" id="CHEBI:15378"/>
        <dbReference type="ChEBI" id="CHEBI:29999"/>
        <dbReference type="ChEBI" id="CHEBI:30616"/>
        <dbReference type="ChEBI" id="CHEBI:83421"/>
        <dbReference type="ChEBI" id="CHEBI:456216"/>
        <dbReference type="EC" id="2.7.11.1"/>
    </reaction>
</comment>
<dbReference type="InterPro" id="IPR000719">
    <property type="entry name" value="Prot_kinase_dom"/>
</dbReference>
<comment type="function">
    <text evidence="21">Regulatory subunit of the PI3K complex that mediates formation of phosphatidylinositol 3-phosphate; different complex forms are believed to play a role in multiple membrane trafficking pathways: PI3KC3-C1 is involved in initiation of autophagosomes and PI3KC3-C2 in maturation of autophagosomes and endocytosis. Involved in regulation of degradative endocytic trafficking and cytokinesis, probably in the context of PI3KC3-C2.</text>
</comment>
<feature type="repeat" description="WD" evidence="25">
    <location>
        <begin position="992"/>
        <end position="1033"/>
    </location>
</feature>
<dbReference type="PROSITE" id="PS50011">
    <property type="entry name" value="PROTEIN_KINASE_DOM"/>
    <property type="match status" value="1"/>
</dbReference>
<evidence type="ECO:0000256" key="18">
    <source>
        <dbReference type="ARBA" id="ARBA00023329"/>
    </source>
</evidence>
<dbReference type="InterPro" id="IPR015943">
    <property type="entry name" value="WD40/YVTN_repeat-like_dom_sf"/>
</dbReference>
<dbReference type="FunFam" id="1.25.10.10:FF:000100">
    <property type="entry name" value="phosphoinositide 3-kinase regulatory subunit 4"/>
    <property type="match status" value="1"/>
</dbReference>
<evidence type="ECO:0000256" key="20">
    <source>
        <dbReference type="ARBA" id="ARBA00048679"/>
    </source>
</evidence>
<evidence type="ECO:0000256" key="1">
    <source>
        <dbReference type="ARBA" id="ARBA00001936"/>
    </source>
</evidence>
<dbReference type="Proteomes" id="UP001142489">
    <property type="component" value="Unassembled WGS sequence"/>
</dbReference>
<keyword evidence="6" id="KW-0723">Serine/threonine-protein kinase</keyword>
<evidence type="ECO:0000256" key="2">
    <source>
        <dbReference type="ARBA" id="ARBA00004419"/>
    </source>
</evidence>
<gene>
    <name evidence="28" type="ORF">JRQ81_018833</name>
</gene>
<dbReference type="InterPro" id="IPR055231">
    <property type="entry name" value="2AA_helical"/>
</dbReference>
<evidence type="ECO:0000256" key="19">
    <source>
        <dbReference type="ARBA" id="ARBA00047899"/>
    </source>
</evidence>
<dbReference type="InterPro" id="IPR045162">
    <property type="entry name" value="Vps15-like"/>
</dbReference>
<dbReference type="GO" id="GO:0004674">
    <property type="term" value="F:protein serine/threonine kinase activity"/>
    <property type="evidence" value="ECO:0007669"/>
    <property type="project" value="UniProtKB-KW"/>
</dbReference>
<dbReference type="Pfam" id="PF00069">
    <property type="entry name" value="Pkinase"/>
    <property type="match status" value="1"/>
</dbReference>
<dbReference type="Pfam" id="PF00400">
    <property type="entry name" value="WD40"/>
    <property type="match status" value="2"/>
</dbReference>
<keyword evidence="13" id="KW-0967">Endosome</keyword>
<feature type="compositionally biased region" description="Low complexity" evidence="26">
    <location>
        <begin position="895"/>
        <end position="912"/>
    </location>
</feature>
<evidence type="ECO:0000256" key="16">
    <source>
        <dbReference type="ARBA" id="ARBA00023136"/>
    </source>
</evidence>
<dbReference type="FunFam" id="1.10.510.10:FF:000305">
    <property type="entry name" value="phosphoinositide 3-kinase regulatory subunit 4"/>
    <property type="match status" value="1"/>
</dbReference>
<protein>
    <recommendedName>
        <fullName evidence="23">Phosphoinositide 3-kinase regulatory subunit 4</fullName>
        <ecNumber evidence="5">2.7.11.1</ecNumber>
    </recommendedName>
</protein>
<evidence type="ECO:0000256" key="14">
    <source>
        <dbReference type="ARBA" id="ARBA00022777"/>
    </source>
</evidence>
<comment type="caution">
    <text evidence="28">The sequence shown here is derived from an EMBL/GenBank/DDBJ whole genome shotgun (WGS) entry which is preliminary data.</text>
</comment>
<dbReference type="Gene3D" id="2.130.10.10">
    <property type="entry name" value="YVTN repeat-like/Quinoprotein amine dehydrogenase"/>
    <property type="match status" value="2"/>
</dbReference>
<keyword evidence="15" id="KW-0067">ATP-binding</keyword>
<dbReference type="EC" id="2.7.11.1" evidence="5"/>
<keyword evidence="17" id="KW-0449">Lipoprotein</keyword>
<comment type="subunit">
    <text evidence="22">Component of the PI3K (PI3KC3/PI3K-III/class III phosphatidylinositol 3-kinase) complex the core of which is composed of the catalytic subunit PIK3C3, the regulatory subunit PIK3R4 and BECN1 associating with additional regulatory/auxiliary subunits to form alternative complex forms. Alternative complex forms containing a fourth regulatory subunit in a mutually exclusive manner are PI3K complex I (PI3KC3-C1) containing ATG14, and PI3K complex II (PI3KC3-C2) containing UVRAG. PI3KC3-C1 displays a V-shaped architecture with PIK3R4 serving as a bridge between PIK3C3 and the ATG14:BECN1 subcomplex. Both, PI3KC3-C1 and PI3KC3-C2, can associate with further regulatory subunits, such as RUBCN, SH3GLB1/Bif-1, AMBRA1 and NRBF2. PI3KC3-C1 probably associates with PIK3CB. Interacts with RAB7A in the presence of PIK3C3/VPS34. Interacts with NRBF2. Interacts with ARMC3.</text>
</comment>
<reference evidence="28" key="1">
    <citation type="journal article" date="2023" name="DNA Res.">
        <title>Chromosome-level genome assembly of Phrynocephalus forsythii using third-generation DNA sequencing and Hi-C analysis.</title>
        <authorList>
            <person name="Qi Y."/>
            <person name="Zhao W."/>
            <person name="Zhao Y."/>
            <person name="Niu C."/>
            <person name="Cao S."/>
            <person name="Zhang Y."/>
        </authorList>
    </citation>
    <scope>NUCLEOTIDE SEQUENCE</scope>
    <source>
        <tissue evidence="28">Muscle</tissue>
    </source>
</reference>
<evidence type="ECO:0000256" key="5">
    <source>
        <dbReference type="ARBA" id="ARBA00012513"/>
    </source>
</evidence>
<keyword evidence="16" id="KW-0472">Membrane</keyword>
<evidence type="ECO:0000256" key="22">
    <source>
        <dbReference type="ARBA" id="ARBA00062774"/>
    </source>
</evidence>
<evidence type="ECO:0000259" key="27">
    <source>
        <dbReference type="PROSITE" id="PS50011"/>
    </source>
</evidence>
<dbReference type="GO" id="GO:0005770">
    <property type="term" value="C:late endosome"/>
    <property type="evidence" value="ECO:0007669"/>
    <property type="project" value="UniProtKB-SubCell"/>
</dbReference>
<dbReference type="FunFam" id="2.130.10.10:FF:000319">
    <property type="entry name" value="Phosphoinositide 3-kinase regulatory subunit 4"/>
    <property type="match status" value="1"/>
</dbReference>
<dbReference type="GO" id="GO:0005856">
    <property type="term" value="C:cytoskeleton"/>
    <property type="evidence" value="ECO:0007669"/>
    <property type="project" value="UniProtKB-ARBA"/>
</dbReference>
<evidence type="ECO:0000256" key="24">
    <source>
        <dbReference type="PROSITE-ProRule" id="PRU00103"/>
    </source>
</evidence>
<name>A0A9Q0XSM4_9SAUR</name>
<feature type="region of interest" description="Disordered" evidence="26">
    <location>
        <begin position="834"/>
        <end position="914"/>
    </location>
</feature>
<dbReference type="InterPro" id="IPR008271">
    <property type="entry name" value="Ser/Thr_kinase_AS"/>
</dbReference>
<evidence type="ECO:0000256" key="13">
    <source>
        <dbReference type="ARBA" id="ARBA00022753"/>
    </source>
</evidence>
<feature type="domain" description="Protein kinase" evidence="27">
    <location>
        <begin position="26"/>
        <end position="323"/>
    </location>
</feature>
<evidence type="ECO:0000256" key="17">
    <source>
        <dbReference type="ARBA" id="ARBA00023288"/>
    </source>
</evidence>
<dbReference type="SMART" id="SM00320">
    <property type="entry name" value="WD40"/>
    <property type="match status" value="6"/>
</dbReference>
<dbReference type="Gene3D" id="1.25.10.10">
    <property type="entry name" value="Leucine-rich Repeat Variant"/>
    <property type="match status" value="2"/>
</dbReference>
<dbReference type="GO" id="GO:0071561">
    <property type="term" value="C:nucleus-vacuole junction"/>
    <property type="evidence" value="ECO:0007669"/>
    <property type="project" value="TreeGrafter"/>
</dbReference>
<dbReference type="GO" id="GO:0005524">
    <property type="term" value="F:ATP binding"/>
    <property type="evidence" value="ECO:0007669"/>
    <property type="project" value="UniProtKB-KW"/>
</dbReference>
<dbReference type="Gene3D" id="1.10.510.10">
    <property type="entry name" value="Transferase(Phosphotransferase) domain 1"/>
    <property type="match status" value="1"/>
</dbReference>
<dbReference type="InterPro" id="IPR011009">
    <property type="entry name" value="Kinase-like_dom_sf"/>
</dbReference>
<feature type="compositionally biased region" description="Basic and acidic residues" evidence="26">
    <location>
        <begin position="834"/>
        <end position="843"/>
    </location>
</feature>
<keyword evidence="8 25" id="KW-0853">WD repeat</keyword>
<comment type="subcellular location">
    <subcellularLocation>
        <location evidence="2">Cytoplasmic vesicle</location>
        <location evidence="2">Autophagosome</location>
    </subcellularLocation>
    <subcellularLocation>
        <location evidence="3">Late endosome</location>
    </subcellularLocation>
    <subcellularLocation>
        <location evidence="4">Membrane</location>
        <topology evidence="4">Lipid-anchor</topology>
    </subcellularLocation>
</comment>
<dbReference type="SUPFAM" id="SSF56112">
    <property type="entry name" value="Protein kinase-like (PK-like)"/>
    <property type="match status" value="1"/>
</dbReference>
<keyword evidence="10" id="KW-0519">Myristate</keyword>
<organism evidence="28 29">
    <name type="scientific">Phrynocephalus forsythii</name>
    <dbReference type="NCBI Taxonomy" id="171643"/>
    <lineage>
        <taxon>Eukaryota</taxon>
        <taxon>Metazoa</taxon>
        <taxon>Chordata</taxon>
        <taxon>Craniata</taxon>
        <taxon>Vertebrata</taxon>
        <taxon>Euteleostomi</taxon>
        <taxon>Lepidosauria</taxon>
        <taxon>Squamata</taxon>
        <taxon>Bifurcata</taxon>
        <taxon>Unidentata</taxon>
        <taxon>Episquamata</taxon>
        <taxon>Toxicofera</taxon>
        <taxon>Iguania</taxon>
        <taxon>Acrodonta</taxon>
        <taxon>Agamidae</taxon>
        <taxon>Agaminae</taxon>
        <taxon>Phrynocephalus</taxon>
    </lineage>
</organism>
<evidence type="ECO:0000256" key="21">
    <source>
        <dbReference type="ARBA" id="ARBA00053507"/>
    </source>
</evidence>
<dbReference type="CDD" id="cd13980">
    <property type="entry name" value="STKc_Vps15"/>
    <property type="match status" value="1"/>
</dbReference>
<sequence>MGNQLAGIAPSQILSVDSYFSDIHDFEYDKSLGSTRFFKVARAKHREGLVVVKVFAIQDPTLPLTSYKQELEELKIRLHSAQNCLPFQKATLSEKAAMLFRQYVRDNLYDRISTRPFLNNIEKRWIAFQVLTAVDQAHRSGVRHGDIKTENVMVTSWNWVLLTDFASFKPTYLPEDNPADFNYFFDTSRRRTCYIAPERFVDGSMFATELENMRDPSTPLVDLANSNQRSRGELKRAMDIFSAGCVIAELFTEGVPLFDLSQLLAYRNGLFAPEQFLSKIEDRSIRELVTQMIHCDPEKRLSAEDYLKQQRNNAFPEIFYTFLQPYMAQFAKETFVSADERILVIRKDLDNIIHNLCGHDQTEKAEGETKENGLVILVSVITSCLQTLKYCDSKLAALELILQLAPRLSVEILLDRITPYLLHFSGDSVPRVRAEAVRTLTKVLALVKEVPRNDINIYPEYILPGIAHLAQDEATIVRLAYAENIALLAETALRFLELVQLKNLNMENEPNSEETDDATHPSENYDTELQALHEMVQQKVVTLLSDPENIVKQTLMENGITRLCVFFGRQKANDVLLSHMITFLNDKNDWHLRGAFFDSIVGVAAYVGWQSSSILKPLLQQGLSDAEEFVIYKALNALTCMCQLGLLQKPHIYEFASDIAPFLCHPNLWICYGAVGFITVVAQHLNIADVYCKLMPYLQPFITQPIIQIDKEIVLLSVLKEPVSRSIFDYALRSKDIGSLFRTLHLRQKKRNGTLPECPPPEDPAIAQLLKKLLSQGMTEEEEDKLLALKDFMLKSNKAKANIVDQSHLQDSTQKGVIDLAALGILGRQVDLVKTKQESDDKRARKHVKQDSNVNEEWKSMFGSLEPSNVPQPISKGHSQATDQEAIPSGKPLRSESSASIAAPLSSSPQSADGTVVQVRKPAIQVLTSIASPSTYQLRITSCKTELQQLIQQKREQCNAERIAKQMMENAEWESKPPPTGWHPKGLLVAHLHEHKAAVNRIRVSDEHSIFATCSNDGTVKIWNSQKMEGKTTTTRSILTYSRIGGRVMTLTFCQGSHYLAIASDNGAIQLLGIEASKLPKSPKIHPIHNRCLDQKDDGCVVDMHHFNSGAQSVLAYATVNGSLVGWDLRSSSNAWTLKHDLRLGLITSFAVDIHQCWLCIGTSSGTMACWDMRFQLPISSHSHPSRARIRRLLMHPLSQSWVIAAVQGNNEVSMWDMETGDRRFTLWASTAPPLSEMQPSPHSVHGIYCSPADGNPILLTAGSDMKIRFWDLAYPERSYIVAGSSSSPSVSYYRKIIEGTEVVQEIQNKQKVGPTDETPRRGPESLPVGHHDIITDIATFQTTQGFIVTASRDGIVKVWK</sequence>
<evidence type="ECO:0000256" key="26">
    <source>
        <dbReference type="SAM" id="MobiDB-lite"/>
    </source>
</evidence>
<dbReference type="PROSITE" id="PS50294">
    <property type="entry name" value="WD_REPEATS_REGION"/>
    <property type="match status" value="2"/>
</dbReference>
<dbReference type="GO" id="GO:0005929">
    <property type="term" value="C:cilium"/>
    <property type="evidence" value="ECO:0007669"/>
    <property type="project" value="UniProtKB-ARBA"/>
</dbReference>
<dbReference type="GO" id="GO:0016236">
    <property type="term" value="P:macroautophagy"/>
    <property type="evidence" value="ECO:0007669"/>
    <property type="project" value="InterPro"/>
</dbReference>
<dbReference type="SUPFAM" id="SSF50978">
    <property type="entry name" value="WD40 repeat-like"/>
    <property type="match status" value="1"/>
</dbReference>
<proteinExistence type="predicted"/>
<evidence type="ECO:0000313" key="29">
    <source>
        <dbReference type="Proteomes" id="UP001142489"/>
    </source>
</evidence>